<comment type="caution">
    <text evidence="1">The sequence shown here is derived from an EMBL/GenBank/DDBJ whole genome shotgun (WGS) entry which is preliminary data.</text>
</comment>
<dbReference type="SUPFAM" id="SSF54211">
    <property type="entry name" value="Ribosomal protein S5 domain 2-like"/>
    <property type="match status" value="1"/>
</dbReference>
<dbReference type="Gene3D" id="3.30.230.80">
    <property type="match status" value="1"/>
</dbReference>
<keyword evidence="2" id="KW-1185">Reference proteome</keyword>
<accession>A0ABU1I4K8</accession>
<dbReference type="InterPro" id="IPR020568">
    <property type="entry name" value="Ribosomal_Su5_D2-typ_SF"/>
</dbReference>
<evidence type="ECO:0000313" key="1">
    <source>
        <dbReference type="EMBL" id="MDR6168824.1"/>
    </source>
</evidence>
<protein>
    <submittedName>
        <fullName evidence="1">HSP90 family molecular chaperone</fullName>
    </submittedName>
</protein>
<dbReference type="Proteomes" id="UP001260188">
    <property type="component" value="Unassembled WGS sequence"/>
</dbReference>
<organism evidence="1 2">
    <name type="scientific">Microbacterium paludicola</name>
    <dbReference type="NCBI Taxonomy" id="300019"/>
    <lineage>
        <taxon>Bacteria</taxon>
        <taxon>Bacillati</taxon>
        <taxon>Actinomycetota</taxon>
        <taxon>Actinomycetes</taxon>
        <taxon>Micrococcales</taxon>
        <taxon>Microbacteriaceae</taxon>
        <taxon>Microbacterium</taxon>
    </lineage>
</organism>
<sequence>MLLSENADDILPDWAFFVRAVIDSTALSPTASREALVEDDALEHTRQELGAAIRRWVLDLGLTEPQRLAQFVAVHEVALKSLVRHDDELAAFIVRWLSVETTHGRMRVGDLIGRFPHLRYVETVDEYRQIAGIADPRQPLVNGGYLFDAELVRLLPLVFDGVTVEHVDLADELDRLDPPPLDDRARVLALEERATSALSAVGCRVAVRSLDAAEIPAVYLAGAEALRAIDRGRARSVGSPLWGSVMDRIDATAERLRPASSEVPSGSVRLCLNWQNSVVRSLLDIPDDLAFARTVHLLYVQALLAAQRPLSGDDRALMMGALHALVELSARPAS</sequence>
<dbReference type="RefSeq" id="WP_309667788.1">
    <property type="nucleotide sequence ID" value="NZ_JAVIZA010000001.1"/>
</dbReference>
<reference evidence="1 2" key="1">
    <citation type="submission" date="2023-08" db="EMBL/GenBank/DDBJ databases">
        <title>Functional and genomic diversity of the sorghum phyllosphere microbiome.</title>
        <authorList>
            <person name="Shade A."/>
        </authorList>
    </citation>
    <scope>NUCLEOTIDE SEQUENCE [LARGE SCALE GENOMIC DNA]</scope>
    <source>
        <strain evidence="1 2">SORGH_AS_0919</strain>
    </source>
</reference>
<gene>
    <name evidence="1" type="ORF">QE367_003028</name>
</gene>
<dbReference type="EMBL" id="JAVIZA010000001">
    <property type="protein sequence ID" value="MDR6168824.1"/>
    <property type="molecule type" value="Genomic_DNA"/>
</dbReference>
<proteinExistence type="predicted"/>
<name>A0ABU1I4K8_9MICO</name>
<evidence type="ECO:0000313" key="2">
    <source>
        <dbReference type="Proteomes" id="UP001260188"/>
    </source>
</evidence>